<dbReference type="Pfam" id="PF00528">
    <property type="entry name" value="BPD_transp_1"/>
    <property type="match status" value="1"/>
</dbReference>
<dbReference type="GO" id="GO:0015031">
    <property type="term" value="P:protein transport"/>
    <property type="evidence" value="ECO:0007669"/>
    <property type="project" value="UniProtKB-KW"/>
</dbReference>
<keyword evidence="4 9" id="KW-0812">Transmembrane</keyword>
<evidence type="ECO:0000256" key="1">
    <source>
        <dbReference type="ARBA" id="ARBA00004651"/>
    </source>
</evidence>
<organism evidence="11 12">
    <name type="scientific">Telmatospirillum siberiense</name>
    <dbReference type="NCBI Taxonomy" id="382514"/>
    <lineage>
        <taxon>Bacteria</taxon>
        <taxon>Pseudomonadati</taxon>
        <taxon>Pseudomonadota</taxon>
        <taxon>Alphaproteobacteria</taxon>
        <taxon>Rhodospirillales</taxon>
        <taxon>Rhodospirillaceae</taxon>
        <taxon>Telmatospirillum</taxon>
    </lineage>
</organism>
<evidence type="ECO:0000256" key="7">
    <source>
        <dbReference type="ARBA" id="ARBA00022989"/>
    </source>
</evidence>
<evidence type="ECO:0000256" key="5">
    <source>
        <dbReference type="ARBA" id="ARBA00022856"/>
    </source>
</evidence>
<feature type="transmembrane region" description="Helical" evidence="9">
    <location>
        <begin position="155"/>
        <end position="173"/>
    </location>
</feature>
<dbReference type="EMBL" id="PIUM01000031">
    <property type="protein sequence ID" value="PKU22496.1"/>
    <property type="molecule type" value="Genomic_DNA"/>
</dbReference>
<evidence type="ECO:0000313" key="11">
    <source>
        <dbReference type="EMBL" id="PKU22496.1"/>
    </source>
</evidence>
<sequence length="294" mass="30617">MERPMIASRKLGSPVKDGIAFFKESGYLSLTVGGAVFAAIVVTAAAARLLFPGDPTDMVTTPLLWPGQSGLFPLGTTSLGQDVAAGLVWGARASLQVGILAAAVGLLLGLVAGTLAGYCGGWIDAVLVRVIALFQTMPPFLLVVVIVAIDEPTLRTISLAIGLAGWPTVARLVRAQVRSLRQAEFVLAARCQGYGTTRIVLGEILPNALPPVIATVSVLVANAILMEAGLSFLDMGDPNIVSWGSMIGAARDTLRIDWYLAVLPGLAIALTVLSLNLVSDGLTEVLSPRRRAAP</sequence>
<keyword evidence="5" id="KW-0571">Peptide transport</keyword>
<accession>A0A2N3PQ17</accession>
<keyword evidence="6" id="KW-0653">Protein transport</keyword>
<dbReference type="GO" id="GO:0005886">
    <property type="term" value="C:plasma membrane"/>
    <property type="evidence" value="ECO:0007669"/>
    <property type="project" value="UniProtKB-SubCell"/>
</dbReference>
<name>A0A2N3PQ17_9PROT</name>
<keyword evidence="8 9" id="KW-0472">Membrane</keyword>
<feature type="transmembrane region" description="Helical" evidence="9">
    <location>
        <begin position="126"/>
        <end position="149"/>
    </location>
</feature>
<dbReference type="Proteomes" id="UP000233293">
    <property type="component" value="Unassembled WGS sequence"/>
</dbReference>
<dbReference type="PANTHER" id="PTHR43386">
    <property type="entry name" value="OLIGOPEPTIDE TRANSPORT SYSTEM PERMEASE PROTEIN APPC"/>
    <property type="match status" value="1"/>
</dbReference>
<protein>
    <submittedName>
        <fullName evidence="11">ABC transporter permease</fullName>
    </submittedName>
</protein>
<dbReference type="OrthoDB" id="9766870at2"/>
<dbReference type="AlphaFoldDB" id="A0A2N3PQ17"/>
<keyword evidence="2 9" id="KW-0813">Transport</keyword>
<proteinExistence type="inferred from homology"/>
<gene>
    <name evidence="11" type="ORF">CWS72_21455</name>
</gene>
<feature type="transmembrane region" description="Helical" evidence="9">
    <location>
        <begin position="97"/>
        <end position="119"/>
    </location>
</feature>
<dbReference type="InterPro" id="IPR035906">
    <property type="entry name" value="MetI-like_sf"/>
</dbReference>
<keyword evidence="3" id="KW-1003">Cell membrane</keyword>
<evidence type="ECO:0000256" key="8">
    <source>
        <dbReference type="ARBA" id="ARBA00023136"/>
    </source>
</evidence>
<keyword evidence="7 9" id="KW-1133">Transmembrane helix</keyword>
<evidence type="ECO:0000256" key="3">
    <source>
        <dbReference type="ARBA" id="ARBA00022475"/>
    </source>
</evidence>
<evidence type="ECO:0000259" key="10">
    <source>
        <dbReference type="PROSITE" id="PS50928"/>
    </source>
</evidence>
<dbReference type="PANTHER" id="PTHR43386:SF1">
    <property type="entry name" value="D,D-DIPEPTIDE TRANSPORT SYSTEM PERMEASE PROTEIN DDPC-RELATED"/>
    <property type="match status" value="1"/>
</dbReference>
<dbReference type="Gene3D" id="1.10.3720.10">
    <property type="entry name" value="MetI-like"/>
    <property type="match status" value="1"/>
</dbReference>
<feature type="domain" description="ABC transmembrane type-1" evidence="10">
    <location>
        <begin position="91"/>
        <end position="279"/>
    </location>
</feature>
<dbReference type="CDD" id="cd06261">
    <property type="entry name" value="TM_PBP2"/>
    <property type="match status" value="1"/>
</dbReference>
<evidence type="ECO:0000256" key="4">
    <source>
        <dbReference type="ARBA" id="ARBA00022692"/>
    </source>
</evidence>
<dbReference type="GO" id="GO:0055085">
    <property type="term" value="P:transmembrane transport"/>
    <property type="evidence" value="ECO:0007669"/>
    <property type="project" value="InterPro"/>
</dbReference>
<comment type="caution">
    <text evidence="11">The sequence shown here is derived from an EMBL/GenBank/DDBJ whole genome shotgun (WGS) entry which is preliminary data.</text>
</comment>
<evidence type="ECO:0000256" key="9">
    <source>
        <dbReference type="RuleBase" id="RU363032"/>
    </source>
</evidence>
<dbReference type="PROSITE" id="PS50928">
    <property type="entry name" value="ABC_TM1"/>
    <property type="match status" value="1"/>
</dbReference>
<evidence type="ECO:0000313" key="12">
    <source>
        <dbReference type="Proteomes" id="UP000233293"/>
    </source>
</evidence>
<dbReference type="InterPro" id="IPR050366">
    <property type="entry name" value="BP-dependent_transpt_permease"/>
</dbReference>
<comment type="subcellular location">
    <subcellularLocation>
        <location evidence="1 9">Cell membrane</location>
        <topology evidence="1 9">Multi-pass membrane protein</topology>
    </subcellularLocation>
</comment>
<feature type="transmembrane region" description="Helical" evidence="9">
    <location>
        <begin position="258"/>
        <end position="278"/>
    </location>
</feature>
<dbReference type="SUPFAM" id="SSF161098">
    <property type="entry name" value="MetI-like"/>
    <property type="match status" value="1"/>
</dbReference>
<feature type="transmembrane region" description="Helical" evidence="9">
    <location>
        <begin position="26"/>
        <end position="51"/>
    </location>
</feature>
<reference evidence="12" key="1">
    <citation type="submission" date="2017-12" db="EMBL/GenBank/DDBJ databases">
        <title>Draft genome sequence of Telmatospirillum siberiense 26-4b1T, an acidotolerant peatland alphaproteobacterium potentially involved in sulfur cycling.</title>
        <authorList>
            <person name="Hausmann B."/>
            <person name="Pjevac P."/>
            <person name="Schreck K."/>
            <person name="Herbold C.W."/>
            <person name="Daims H."/>
            <person name="Wagner M."/>
            <person name="Pester M."/>
            <person name="Loy A."/>
        </authorList>
    </citation>
    <scope>NUCLEOTIDE SEQUENCE [LARGE SCALE GENOMIC DNA]</scope>
    <source>
        <strain evidence="12">26-4b1</strain>
    </source>
</reference>
<evidence type="ECO:0000256" key="6">
    <source>
        <dbReference type="ARBA" id="ARBA00022927"/>
    </source>
</evidence>
<comment type="similarity">
    <text evidence="9">Belongs to the binding-protein-dependent transport system permease family.</text>
</comment>
<evidence type="ECO:0000256" key="2">
    <source>
        <dbReference type="ARBA" id="ARBA00022448"/>
    </source>
</evidence>
<dbReference type="GO" id="GO:0015833">
    <property type="term" value="P:peptide transport"/>
    <property type="evidence" value="ECO:0007669"/>
    <property type="project" value="UniProtKB-KW"/>
</dbReference>
<dbReference type="InterPro" id="IPR000515">
    <property type="entry name" value="MetI-like"/>
</dbReference>
<keyword evidence="12" id="KW-1185">Reference proteome</keyword>